<organism evidence="1 2">
    <name type="scientific">Engystomops pustulosus</name>
    <name type="common">Tungara frog</name>
    <name type="synonym">Physalaemus pustulosus</name>
    <dbReference type="NCBI Taxonomy" id="76066"/>
    <lineage>
        <taxon>Eukaryota</taxon>
        <taxon>Metazoa</taxon>
        <taxon>Chordata</taxon>
        <taxon>Craniata</taxon>
        <taxon>Vertebrata</taxon>
        <taxon>Euteleostomi</taxon>
        <taxon>Amphibia</taxon>
        <taxon>Batrachia</taxon>
        <taxon>Anura</taxon>
        <taxon>Neobatrachia</taxon>
        <taxon>Hyloidea</taxon>
        <taxon>Leptodactylidae</taxon>
        <taxon>Leiuperinae</taxon>
        <taxon>Engystomops</taxon>
    </lineage>
</organism>
<evidence type="ECO:0000313" key="1">
    <source>
        <dbReference type="EMBL" id="KAG8587341.1"/>
    </source>
</evidence>
<dbReference type="EMBL" id="WNYA01000002">
    <property type="protein sequence ID" value="KAG8587341.1"/>
    <property type="molecule type" value="Genomic_DNA"/>
</dbReference>
<dbReference type="Proteomes" id="UP000824782">
    <property type="component" value="Unassembled WGS sequence"/>
</dbReference>
<reference evidence="1" key="1">
    <citation type="thesis" date="2020" institute="ProQuest LLC" country="789 East Eisenhower Parkway, Ann Arbor, MI, USA">
        <title>Comparative Genomics and Chromosome Evolution.</title>
        <authorList>
            <person name="Mudd A.B."/>
        </authorList>
    </citation>
    <scope>NUCLEOTIDE SEQUENCE</scope>
    <source>
        <strain evidence="1">237g6f4</strain>
        <tissue evidence="1">Blood</tissue>
    </source>
</reference>
<keyword evidence="2" id="KW-1185">Reference proteome</keyword>
<name>A0AAV7CS50_ENGPU</name>
<comment type="caution">
    <text evidence="1">The sequence shown here is derived from an EMBL/GenBank/DDBJ whole genome shotgun (WGS) entry which is preliminary data.</text>
</comment>
<accession>A0AAV7CS50</accession>
<dbReference type="AlphaFoldDB" id="A0AAV7CS50"/>
<protein>
    <submittedName>
        <fullName evidence="1">Uncharacterized protein</fullName>
    </submittedName>
</protein>
<sequence length="83" mass="9221">MEFSAVVPHIYAVITGKWLLEHTWSTIVTTKLPVSIHLYQSCAWRVAQLLKISIIASLLSYHSTVKVTPALGSGFSPCSFQFI</sequence>
<evidence type="ECO:0000313" key="2">
    <source>
        <dbReference type="Proteomes" id="UP000824782"/>
    </source>
</evidence>
<proteinExistence type="predicted"/>
<gene>
    <name evidence="1" type="ORF">GDO81_005639</name>
</gene>